<keyword evidence="2" id="KW-1185">Reference proteome</keyword>
<comment type="caution">
    <text evidence="1">The sequence shown here is derived from an EMBL/GenBank/DDBJ whole genome shotgun (WGS) entry which is preliminary data.</text>
</comment>
<gene>
    <name evidence="1" type="ORF">XH99_29060</name>
</gene>
<organism evidence="1 2">
    <name type="scientific">Bradyrhizobium nanningense</name>
    <dbReference type="NCBI Taxonomy" id="1325118"/>
    <lineage>
        <taxon>Bacteria</taxon>
        <taxon>Pseudomonadati</taxon>
        <taxon>Pseudomonadota</taxon>
        <taxon>Alphaproteobacteria</taxon>
        <taxon>Hyphomicrobiales</taxon>
        <taxon>Nitrobacteraceae</taxon>
        <taxon>Bradyrhizobium</taxon>
    </lineage>
</organism>
<sequence>MNLRGATVVWLLAGGAGRRETSNVLWPKKHGARRRRAPPQMHLWALPMRSEGAPMFDRDVQADISSSDAVYSKFVQ</sequence>
<evidence type="ECO:0000313" key="2">
    <source>
        <dbReference type="Proteomes" id="UP000289546"/>
    </source>
</evidence>
<accession>A0A4Q0RYE5</accession>
<evidence type="ECO:0000313" key="1">
    <source>
        <dbReference type="EMBL" id="RXH24137.1"/>
    </source>
</evidence>
<dbReference type="EMBL" id="LBJQ01000089">
    <property type="protein sequence ID" value="RXH24137.1"/>
    <property type="molecule type" value="Genomic_DNA"/>
</dbReference>
<protein>
    <submittedName>
        <fullName evidence="1">Uncharacterized protein</fullName>
    </submittedName>
</protein>
<proteinExistence type="predicted"/>
<name>A0A4Q0RYE5_9BRAD</name>
<dbReference type="AlphaFoldDB" id="A0A4Q0RYE5"/>
<dbReference type="Proteomes" id="UP000289546">
    <property type="component" value="Unassembled WGS sequence"/>
</dbReference>
<reference evidence="1 2" key="1">
    <citation type="submission" date="2015-04" db="EMBL/GenBank/DDBJ databases">
        <title>Comparative genomics of rhizobia nodulating Arachis hypogaea in China.</title>
        <authorList>
            <person name="Li Y."/>
        </authorList>
    </citation>
    <scope>NUCLEOTIDE SEQUENCE [LARGE SCALE GENOMIC DNA]</scope>
    <source>
        <strain evidence="1 2">CCBAU 51757</strain>
    </source>
</reference>